<dbReference type="Pfam" id="PF11622">
    <property type="entry name" value="DUF3251"/>
    <property type="match status" value="1"/>
</dbReference>
<evidence type="ECO:0000256" key="1">
    <source>
        <dbReference type="SAM" id="SignalP"/>
    </source>
</evidence>
<reference evidence="3 4" key="1">
    <citation type="submission" date="2016-09" db="EMBL/GenBank/DDBJ databases">
        <authorList>
            <person name="Reverchon S."/>
            <person name="Nasser W."/>
            <person name="Leonard S."/>
            <person name="Brochier C."/>
            <person name="Duprey A."/>
        </authorList>
    </citation>
    <scope>NUCLEOTIDE SEQUENCE [LARGE SCALE GENOMIC DNA]</scope>
    <source>
        <strain evidence="3 4">174/2</strain>
    </source>
</reference>
<evidence type="ECO:0000313" key="4">
    <source>
        <dbReference type="Proteomes" id="UP000294820"/>
    </source>
</evidence>
<protein>
    <submittedName>
        <fullName evidence="3">Hypothetical lipoprotein yajI</fullName>
    </submittedName>
</protein>
<dbReference type="EMBL" id="LT615367">
    <property type="protein sequence ID" value="SLM64059.1"/>
    <property type="molecule type" value="Genomic_DNA"/>
</dbReference>
<accession>A0A375AEN7</accession>
<keyword evidence="3" id="KW-0449">Lipoprotein</keyword>
<gene>
    <name evidence="3" type="primary">yajI</name>
    <name evidence="3" type="ORF">DAQ1742_03237</name>
</gene>
<feature type="signal peptide" evidence="1">
    <location>
        <begin position="1"/>
        <end position="21"/>
    </location>
</feature>
<dbReference type="RefSeq" id="WP_035345800.1">
    <property type="nucleotide sequence ID" value="NZ_LT615367.1"/>
</dbReference>
<feature type="chain" id="PRO_5016663479" evidence="1">
    <location>
        <begin position="22"/>
        <end position="179"/>
    </location>
</feature>
<organism evidence="3 4">
    <name type="scientific">Dickeya aquatica</name>
    <dbReference type="NCBI Taxonomy" id="1401087"/>
    <lineage>
        <taxon>Bacteria</taxon>
        <taxon>Pseudomonadati</taxon>
        <taxon>Pseudomonadota</taxon>
        <taxon>Gammaproteobacteria</taxon>
        <taxon>Enterobacterales</taxon>
        <taxon>Pectobacteriaceae</taxon>
        <taxon>Dickeya</taxon>
    </lineage>
</organism>
<feature type="domain" description="DUF3251" evidence="2">
    <location>
        <begin position="22"/>
        <end position="176"/>
    </location>
</feature>
<keyword evidence="1" id="KW-0732">Signal</keyword>
<dbReference type="Gene3D" id="2.60.40.1620">
    <property type="entry name" value="Lipoprotein YajI-like"/>
    <property type="match status" value="1"/>
</dbReference>
<dbReference type="KEGG" id="daq:DAQ1742_03237"/>
<proteinExistence type="predicted"/>
<dbReference type="PROSITE" id="PS51257">
    <property type="entry name" value="PROKAR_LIPOPROTEIN"/>
    <property type="match status" value="1"/>
</dbReference>
<name>A0A375AEN7_9GAMM</name>
<sequence length="179" mass="19379">MIFHRRLMPMLSALILLTGCAQPQANRVQNELGQINHQLHSLADRAVALEQQNSLNASSISGVYLLPAAQNRALLDSSLGHLSISLSKIEAEANGTRALLTIRTMNTLALPAFQARLDWGPLDPVSGKPLTGDIQTQALAFPLPQPPASQVTIEVRLANLTPEQLGFVRLHDVQATAER</sequence>
<dbReference type="InterPro" id="IPR037125">
    <property type="entry name" value="YajI-like_sf"/>
</dbReference>
<dbReference type="AlphaFoldDB" id="A0A375AEN7"/>
<dbReference type="InterPro" id="IPR021658">
    <property type="entry name" value="DUF3251"/>
</dbReference>
<dbReference type="NCBIfam" id="NF008575">
    <property type="entry name" value="PRK11530.1"/>
    <property type="match status" value="1"/>
</dbReference>
<evidence type="ECO:0000313" key="3">
    <source>
        <dbReference type="EMBL" id="SLM64059.1"/>
    </source>
</evidence>
<evidence type="ECO:0000259" key="2">
    <source>
        <dbReference type="Pfam" id="PF11622"/>
    </source>
</evidence>
<keyword evidence="4" id="KW-1185">Reference proteome</keyword>
<dbReference type="Proteomes" id="UP000294820">
    <property type="component" value="Chromosome 1"/>
</dbReference>